<dbReference type="EMBL" id="FR872653">
    <property type="protein sequence ID" value="CCB91465.1"/>
    <property type="molecule type" value="Genomic_DNA"/>
</dbReference>
<evidence type="ECO:0000313" key="1">
    <source>
        <dbReference type="EMBL" id="CCB91465.1"/>
    </source>
</evidence>
<sequence length="34" mass="3475">MAASLHGDFAAGGVMGVSVLMPRASISKTRVFPL</sequence>
<name>F8LDI9_9BACT</name>
<dbReference type="AlphaFoldDB" id="F8LDI9"/>
<reference evidence="1" key="1">
    <citation type="submission" date="2011-05" db="EMBL/GenBank/DDBJ databases">
        <title>Unity in variety -- the pan-genome of the Chlamydiae.</title>
        <authorList>
            <person name="Collingro A."/>
            <person name="Tischler P."/>
            <person name="Weinmaier T."/>
            <person name="Penz T."/>
            <person name="Heinz E."/>
            <person name="Brunham R.C."/>
            <person name="Read T.D."/>
            <person name="Bavoil P.M."/>
            <person name="Sachse K."/>
            <person name="Kahane S."/>
            <person name="Friedman M.G."/>
            <person name="Rattei T."/>
            <person name="Myers G.S.A."/>
            <person name="Horn M."/>
        </authorList>
    </citation>
    <scope>NUCLEOTIDE SEQUENCE</scope>
    <source>
        <strain evidence="1">2032/99</strain>
    </source>
</reference>
<protein>
    <submittedName>
        <fullName evidence="1">Uncharacterized protein</fullName>
    </submittedName>
</protein>
<organism evidence="1">
    <name type="scientific">Waddlia chondrophila 2032/99</name>
    <dbReference type="NCBI Taxonomy" id="765953"/>
    <lineage>
        <taxon>Bacteria</taxon>
        <taxon>Pseudomonadati</taxon>
        <taxon>Chlamydiota</taxon>
        <taxon>Chlamydiia</taxon>
        <taxon>Parachlamydiales</taxon>
        <taxon>Waddliaceae</taxon>
        <taxon>Waddlia</taxon>
    </lineage>
</organism>
<accession>F8LDI9</accession>
<proteinExistence type="predicted"/>
<gene>
    <name evidence="1" type="ORF">WCH_AD02070</name>
</gene>